<proteinExistence type="predicted"/>
<dbReference type="SUPFAM" id="SSF46689">
    <property type="entry name" value="Homeodomain-like"/>
    <property type="match status" value="1"/>
</dbReference>
<accession>A0A5C4UVD5</accession>
<comment type="caution">
    <text evidence="1">The sequence shown here is derived from an EMBL/GenBank/DDBJ whole genome shotgun (WGS) entry which is preliminary data.</text>
</comment>
<name>A0A5C4UVD5_9ACTN</name>
<sequence length="193" mass="21627">MADATIRCMAERARRGAPLTLEEIATTAVRLMDEAGVEGLSMRKLASELDVNPMSLYHHVENKEALLKLICATAAERMRVPPDDGSPWQEQLRELALAYHRNAKEHPALWGYLHTHPEVISHRGLPLWSALYRILRLAGVPEPEVRRTGDILHAFVSGFILAEINGHMPDDPEEIERNYDTAVHLIINGLAGF</sequence>
<reference evidence="1 2" key="1">
    <citation type="submission" date="2019-10" db="EMBL/GenBank/DDBJ databases">
        <title>Nonomuraea sp. nov., isolated from Phyllanthus amarus.</title>
        <authorList>
            <person name="Klykleung N."/>
            <person name="Tanasupawat S."/>
        </authorList>
    </citation>
    <scope>NUCLEOTIDE SEQUENCE [LARGE SCALE GENOMIC DNA]</scope>
    <source>
        <strain evidence="1 2">PA1-10</strain>
    </source>
</reference>
<dbReference type="AlphaFoldDB" id="A0A5C4UVD5"/>
<dbReference type="Proteomes" id="UP000312512">
    <property type="component" value="Unassembled WGS sequence"/>
</dbReference>
<dbReference type="SUPFAM" id="SSF48498">
    <property type="entry name" value="Tetracyclin repressor-like, C-terminal domain"/>
    <property type="match status" value="1"/>
</dbReference>
<evidence type="ECO:0000313" key="2">
    <source>
        <dbReference type="Proteomes" id="UP000312512"/>
    </source>
</evidence>
<dbReference type="InterPro" id="IPR001647">
    <property type="entry name" value="HTH_TetR"/>
</dbReference>
<dbReference type="Gene3D" id="1.10.357.10">
    <property type="entry name" value="Tetracycline Repressor, domain 2"/>
    <property type="match status" value="1"/>
</dbReference>
<dbReference type="OrthoDB" id="329481at2"/>
<dbReference type="InterPro" id="IPR009057">
    <property type="entry name" value="Homeodomain-like_sf"/>
</dbReference>
<dbReference type="PANTHER" id="PTHR30055">
    <property type="entry name" value="HTH-TYPE TRANSCRIPTIONAL REGULATOR RUTR"/>
    <property type="match status" value="1"/>
</dbReference>
<gene>
    <name evidence="1" type="ORF">FH608_049715</name>
</gene>
<organism evidence="1 2">
    <name type="scientific">Nonomuraea phyllanthi</name>
    <dbReference type="NCBI Taxonomy" id="2219224"/>
    <lineage>
        <taxon>Bacteria</taxon>
        <taxon>Bacillati</taxon>
        <taxon>Actinomycetota</taxon>
        <taxon>Actinomycetes</taxon>
        <taxon>Streptosporangiales</taxon>
        <taxon>Streptosporangiaceae</taxon>
        <taxon>Nonomuraea</taxon>
    </lineage>
</organism>
<keyword evidence="2" id="KW-1185">Reference proteome</keyword>
<dbReference type="PANTHER" id="PTHR30055:SF207">
    <property type="entry name" value="HTH-TYPE TRANSCRIPTIONAL REPRESSOR FATR"/>
    <property type="match status" value="1"/>
</dbReference>
<dbReference type="Pfam" id="PF13305">
    <property type="entry name" value="TetR_C_33"/>
    <property type="match status" value="1"/>
</dbReference>
<dbReference type="InterPro" id="IPR050109">
    <property type="entry name" value="HTH-type_TetR-like_transc_reg"/>
</dbReference>
<dbReference type="Pfam" id="PF00440">
    <property type="entry name" value="TetR_N"/>
    <property type="match status" value="1"/>
</dbReference>
<dbReference type="GO" id="GO:0000976">
    <property type="term" value="F:transcription cis-regulatory region binding"/>
    <property type="evidence" value="ECO:0007669"/>
    <property type="project" value="TreeGrafter"/>
</dbReference>
<dbReference type="InterPro" id="IPR036271">
    <property type="entry name" value="Tet_transcr_reg_TetR-rel_C_sf"/>
</dbReference>
<dbReference type="InterPro" id="IPR025996">
    <property type="entry name" value="MT1864/Rv1816-like_C"/>
</dbReference>
<dbReference type="EMBL" id="VDLX02000039">
    <property type="protein sequence ID" value="KAB8182675.1"/>
    <property type="molecule type" value="Genomic_DNA"/>
</dbReference>
<dbReference type="GO" id="GO:0003700">
    <property type="term" value="F:DNA-binding transcription factor activity"/>
    <property type="evidence" value="ECO:0007669"/>
    <property type="project" value="TreeGrafter"/>
</dbReference>
<dbReference type="PRINTS" id="PR00455">
    <property type="entry name" value="HTHTETR"/>
</dbReference>
<evidence type="ECO:0000313" key="1">
    <source>
        <dbReference type="EMBL" id="KAB8182675.1"/>
    </source>
</evidence>
<protein>
    <submittedName>
        <fullName evidence="1">TetR family transcriptional regulator</fullName>
    </submittedName>
</protein>
<dbReference type="PROSITE" id="PS50977">
    <property type="entry name" value="HTH_TETR_2"/>
    <property type="match status" value="1"/>
</dbReference>